<dbReference type="Gene3D" id="3.40.50.2300">
    <property type="match status" value="1"/>
</dbReference>
<dbReference type="SMART" id="SM00226">
    <property type="entry name" value="LMWPc"/>
    <property type="match status" value="1"/>
</dbReference>
<sequence length="134" mass="15073">MNILFLCVANSARSQMAEGIAKNIFKGCSDINVQSAGSKPASVHPLAIKVLQEMNIDISKQYSKSVADIDLSKVDYIITLCADEICPYVASPVVKEHWPFEDPAQPDMNSSKESQLGRFRKIRDLLKRKYFFIF</sequence>
<gene>
    <name evidence="3" type="ORF">BGC07_13045</name>
</gene>
<proteinExistence type="predicted"/>
<protein>
    <recommendedName>
        <fullName evidence="2">Phosphotyrosine protein phosphatase I domain-containing protein</fullName>
    </recommendedName>
</protein>
<comment type="caution">
    <text evidence="3">The sequence shown here is derived from an EMBL/GenBank/DDBJ whole genome shotgun (WGS) entry which is preliminary data.</text>
</comment>
<organism evidence="3 4">
    <name type="scientific">Piscirickettsia litoralis</name>
    <dbReference type="NCBI Taxonomy" id="1891921"/>
    <lineage>
        <taxon>Bacteria</taxon>
        <taxon>Pseudomonadati</taxon>
        <taxon>Pseudomonadota</taxon>
        <taxon>Gammaproteobacteria</taxon>
        <taxon>Thiotrichales</taxon>
        <taxon>Piscirickettsiaceae</taxon>
        <taxon>Piscirickettsia</taxon>
    </lineage>
</organism>
<evidence type="ECO:0000313" key="3">
    <source>
        <dbReference type="EMBL" id="ODN43660.1"/>
    </source>
</evidence>
<name>A0ABX3A8A2_9GAMM</name>
<dbReference type="InterPro" id="IPR023485">
    <property type="entry name" value="Ptyr_pPase"/>
</dbReference>
<dbReference type="PANTHER" id="PTHR43428:SF1">
    <property type="entry name" value="ARSENATE REDUCTASE"/>
    <property type="match status" value="1"/>
</dbReference>
<dbReference type="CDD" id="cd16345">
    <property type="entry name" value="LMWP_ArsC"/>
    <property type="match status" value="1"/>
</dbReference>
<dbReference type="EMBL" id="MDTU01000001">
    <property type="protein sequence ID" value="ODN43660.1"/>
    <property type="molecule type" value="Genomic_DNA"/>
</dbReference>
<dbReference type="SUPFAM" id="SSF52788">
    <property type="entry name" value="Phosphotyrosine protein phosphatases I"/>
    <property type="match status" value="1"/>
</dbReference>
<dbReference type="PANTHER" id="PTHR43428">
    <property type="entry name" value="ARSENATE REDUCTASE"/>
    <property type="match status" value="1"/>
</dbReference>
<dbReference type="InterPro" id="IPR036196">
    <property type="entry name" value="Ptyr_pPase_sf"/>
</dbReference>
<accession>A0ABX3A8A2</accession>
<evidence type="ECO:0000313" key="4">
    <source>
        <dbReference type="Proteomes" id="UP000094329"/>
    </source>
</evidence>
<dbReference type="RefSeq" id="WP_069313458.1">
    <property type="nucleotide sequence ID" value="NZ_MDTU01000001.1"/>
</dbReference>
<keyword evidence="4" id="KW-1185">Reference proteome</keyword>
<dbReference type="Pfam" id="PF01451">
    <property type="entry name" value="LMWPc"/>
    <property type="match status" value="1"/>
</dbReference>
<evidence type="ECO:0000259" key="2">
    <source>
        <dbReference type="SMART" id="SM00226"/>
    </source>
</evidence>
<keyword evidence="1" id="KW-0059">Arsenical resistance</keyword>
<evidence type="ECO:0000256" key="1">
    <source>
        <dbReference type="ARBA" id="ARBA00022849"/>
    </source>
</evidence>
<feature type="domain" description="Phosphotyrosine protein phosphatase I" evidence="2">
    <location>
        <begin position="1"/>
        <end position="134"/>
    </location>
</feature>
<dbReference type="Proteomes" id="UP000094329">
    <property type="component" value="Unassembled WGS sequence"/>
</dbReference>
<reference evidence="3 4" key="1">
    <citation type="submission" date="2016-08" db="EMBL/GenBank/DDBJ databases">
        <title>Draft genome sequence of Candidatus Piscirickettsia litoralis, from seawater.</title>
        <authorList>
            <person name="Wan X."/>
            <person name="Lee A.J."/>
            <person name="Hou S."/>
            <person name="Donachie S.P."/>
        </authorList>
    </citation>
    <scope>NUCLEOTIDE SEQUENCE [LARGE SCALE GENOMIC DNA]</scope>
    <source>
        <strain evidence="3 4">Y2</strain>
    </source>
</reference>